<feature type="transmembrane region" description="Helical" evidence="6">
    <location>
        <begin position="230"/>
        <end position="249"/>
    </location>
</feature>
<dbReference type="EMBL" id="JAHLQT010039966">
    <property type="protein sequence ID" value="KAG7156134.1"/>
    <property type="molecule type" value="Genomic_DNA"/>
</dbReference>
<comment type="subcellular location">
    <subcellularLocation>
        <location evidence="1">Membrane</location>
        <topology evidence="1">Multi-pass membrane protein</topology>
    </subcellularLocation>
</comment>
<dbReference type="PANTHER" id="PTHR11785:SF240">
    <property type="entry name" value="LD25378P"/>
    <property type="match status" value="1"/>
</dbReference>
<accession>A0A8J5JG84</accession>
<feature type="transmembrane region" description="Helical" evidence="6">
    <location>
        <begin position="140"/>
        <end position="161"/>
    </location>
</feature>
<evidence type="ECO:0000313" key="8">
    <source>
        <dbReference type="Proteomes" id="UP000747542"/>
    </source>
</evidence>
<evidence type="ECO:0000313" key="7">
    <source>
        <dbReference type="EMBL" id="KAG7156134.1"/>
    </source>
</evidence>
<comment type="caution">
    <text evidence="7">The sequence shown here is derived from an EMBL/GenBank/DDBJ whole genome shotgun (WGS) entry which is preliminary data.</text>
</comment>
<evidence type="ECO:0000256" key="5">
    <source>
        <dbReference type="SAM" id="MobiDB-lite"/>
    </source>
</evidence>
<keyword evidence="4 6" id="KW-0472">Membrane</keyword>
<dbReference type="InterPro" id="IPR002293">
    <property type="entry name" value="AA/rel_permease1"/>
</dbReference>
<dbReference type="InterPro" id="IPR050598">
    <property type="entry name" value="AminoAcid_Transporter"/>
</dbReference>
<dbReference type="GO" id="GO:0016020">
    <property type="term" value="C:membrane"/>
    <property type="evidence" value="ECO:0007669"/>
    <property type="project" value="UniProtKB-SubCell"/>
</dbReference>
<feature type="transmembrane region" description="Helical" evidence="6">
    <location>
        <begin position="198"/>
        <end position="218"/>
    </location>
</feature>
<keyword evidence="2 6" id="KW-0812">Transmembrane</keyword>
<gene>
    <name evidence="7" type="primary">Slc7a6-L11</name>
    <name evidence="7" type="ORF">Hamer_G022600</name>
</gene>
<evidence type="ECO:0000256" key="4">
    <source>
        <dbReference type="ARBA" id="ARBA00023136"/>
    </source>
</evidence>
<feature type="transmembrane region" description="Helical" evidence="6">
    <location>
        <begin position="106"/>
        <end position="128"/>
    </location>
</feature>
<dbReference type="Proteomes" id="UP000747542">
    <property type="component" value="Unassembled WGS sequence"/>
</dbReference>
<feature type="compositionally biased region" description="Pro residues" evidence="5">
    <location>
        <begin position="19"/>
        <end position="38"/>
    </location>
</feature>
<protein>
    <submittedName>
        <fullName evidence="7">Y+L amino acid transporter 2-like 11</fullName>
    </submittedName>
</protein>
<name>A0A8J5JG84_HOMAM</name>
<proteinExistence type="predicted"/>
<dbReference type="AlphaFoldDB" id="A0A8J5JG84"/>
<evidence type="ECO:0000256" key="1">
    <source>
        <dbReference type="ARBA" id="ARBA00004141"/>
    </source>
</evidence>
<keyword evidence="3 6" id="KW-1133">Transmembrane helix</keyword>
<dbReference type="GO" id="GO:0015179">
    <property type="term" value="F:L-amino acid transmembrane transporter activity"/>
    <property type="evidence" value="ECO:0007669"/>
    <property type="project" value="TreeGrafter"/>
</dbReference>
<feature type="transmembrane region" description="Helical" evidence="6">
    <location>
        <begin position="74"/>
        <end position="94"/>
    </location>
</feature>
<feature type="region of interest" description="Disordered" evidence="5">
    <location>
        <begin position="1"/>
        <end position="43"/>
    </location>
</feature>
<feature type="transmembrane region" description="Helical" evidence="6">
    <location>
        <begin position="261"/>
        <end position="280"/>
    </location>
</feature>
<dbReference type="FunFam" id="1.20.1740.10:FF:000056">
    <property type="entry name" value="Y+L amino acid transporter 2"/>
    <property type="match status" value="1"/>
</dbReference>
<sequence length="354" mass="37954">MDDKMKTGHDPPQMTSSSPPTPTSSPPPTKPPTPPPLTPTTIVKSPAITSTMNNVVESSPKDLPDDAVYLRKELGLLEAVAIIVGSIIGAGIFISPKGVLEYAGSVGMSLVVWASCGMVTTVGALCFAELGTMIPESGGMYSYLLEAFGPAPAFLYFWVSVVVKNSAGAAVVAVIFASYLLQALFPDCGAPLDIPTKLLAAVLICFLSWLNCVRVKWVTKVQNVFTVTKVLALVLIIVMGVYHLARGNVQNYLHPMEGTNWAAPAISAAFYQSLFAYGGWENMYNVVEELRNPSRNLPLAIIFSTTLVTVVYTLANIAYLAVLTPAEILSSNAVAMVLWPWCRGHGDVNMVLWP</sequence>
<evidence type="ECO:0000256" key="6">
    <source>
        <dbReference type="SAM" id="Phobius"/>
    </source>
</evidence>
<feature type="transmembrane region" description="Helical" evidence="6">
    <location>
        <begin position="167"/>
        <end position="186"/>
    </location>
</feature>
<dbReference type="PANTHER" id="PTHR11785">
    <property type="entry name" value="AMINO ACID TRANSPORTER"/>
    <property type="match status" value="1"/>
</dbReference>
<evidence type="ECO:0000256" key="2">
    <source>
        <dbReference type="ARBA" id="ARBA00022692"/>
    </source>
</evidence>
<feature type="transmembrane region" description="Helical" evidence="6">
    <location>
        <begin position="300"/>
        <end position="322"/>
    </location>
</feature>
<organism evidence="7 8">
    <name type="scientific">Homarus americanus</name>
    <name type="common">American lobster</name>
    <dbReference type="NCBI Taxonomy" id="6706"/>
    <lineage>
        <taxon>Eukaryota</taxon>
        <taxon>Metazoa</taxon>
        <taxon>Ecdysozoa</taxon>
        <taxon>Arthropoda</taxon>
        <taxon>Crustacea</taxon>
        <taxon>Multicrustacea</taxon>
        <taxon>Malacostraca</taxon>
        <taxon>Eumalacostraca</taxon>
        <taxon>Eucarida</taxon>
        <taxon>Decapoda</taxon>
        <taxon>Pleocyemata</taxon>
        <taxon>Astacidea</taxon>
        <taxon>Nephropoidea</taxon>
        <taxon>Nephropidae</taxon>
        <taxon>Homarus</taxon>
    </lineage>
</organism>
<keyword evidence="8" id="KW-1185">Reference proteome</keyword>
<reference evidence="7" key="1">
    <citation type="journal article" date="2021" name="Sci. Adv.">
        <title>The American lobster genome reveals insights on longevity, neural, and immune adaptations.</title>
        <authorList>
            <person name="Polinski J.M."/>
            <person name="Zimin A.V."/>
            <person name="Clark K.F."/>
            <person name="Kohn A.B."/>
            <person name="Sadowski N."/>
            <person name="Timp W."/>
            <person name="Ptitsyn A."/>
            <person name="Khanna P."/>
            <person name="Romanova D.Y."/>
            <person name="Williams P."/>
            <person name="Greenwood S.J."/>
            <person name="Moroz L.L."/>
            <person name="Walt D.R."/>
            <person name="Bodnar A.G."/>
        </authorList>
    </citation>
    <scope>NUCLEOTIDE SEQUENCE</scope>
    <source>
        <strain evidence="7">GMGI-L3</strain>
    </source>
</reference>
<dbReference type="Gene3D" id="1.20.1740.10">
    <property type="entry name" value="Amino acid/polyamine transporter I"/>
    <property type="match status" value="1"/>
</dbReference>
<dbReference type="Pfam" id="PF13520">
    <property type="entry name" value="AA_permease_2"/>
    <property type="match status" value="1"/>
</dbReference>
<evidence type="ECO:0000256" key="3">
    <source>
        <dbReference type="ARBA" id="ARBA00022989"/>
    </source>
</evidence>